<dbReference type="WBParaSite" id="PSAMB.scaffold5165size12451.g26008.t1">
    <property type="protein sequence ID" value="PSAMB.scaffold5165size12451.g26008.t1"/>
    <property type="gene ID" value="PSAMB.scaffold5165size12451.g26008"/>
</dbReference>
<keyword evidence="1" id="KW-0732">Signal</keyword>
<reference evidence="3" key="1">
    <citation type="submission" date="2022-11" db="UniProtKB">
        <authorList>
            <consortium name="WormBaseParasite"/>
        </authorList>
    </citation>
    <scope>IDENTIFICATION</scope>
</reference>
<name>A0A914WT45_9BILA</name>
<feature type="signal peptide" evidence="1">
    <location>
        <begin position="1"/>
        <end position="22"/>
    </location>
</feature>
<accession>A0A914WT45</accession>
<evidence type="ECO:0000256" key="1">
    <source>
        <dbReference type="SAM" id="SignalP"/>
    </source>
</evidence>
<proteinExistence type="predicted"/>
<dbReference type="AlphaFoldDB" id="A0A914WT45"/>
<evidence type="ECO:0000313" key="3">
    <source>
        <dbReference type="WBParaSite" id="PSAMB.scaffold5165size12451.g26008.t1"/>
    </source>
</evidence>
<organism evidence="2 3">
    <name type="scientific">Plectus sambesii</name>
    <dbReference type="NCBI Taxonomy" id="2011161"/>
    <lineage>
        <taxon>Eukaryota</taxon>
        <taxon>Metazoa</taxon>
        <taxon>Ecdysozoa</taxon>
        <taxon>Nematoda</taxon>
        <taxon>Chromadorea</taxon>
        <taxon>Plectida</taxon>
        <taxon>Plectina</taxon>
        <taxon>Plectoidea</taxon>
        <taxon>Plectidae</taxon>
        <taxon>Plectus</taxon>
    </lineage>
</organism>
<sequence>MNSQNFAFWLFVFGTAVLYADAIICQKMPDVCVPAQDIQVGCQCALTTQKLLNIDKRVIPKKFLKPAQDVQVQVVPTGDGDIRFEILSQEAIDALNRFFSGRATNAVLDQNVFKSINVEVSIQLMTLPQYNVQQAIDLNSNELSPPTRDLLINCKHGICEQPGVFNQNAQRDKMRNFMSEKAMRFDIGNDTMIAFVRSTSSFYLENIHNQWEEKNCHSVWIFWEKCHTEQKYSETVREFTAALQKEWNTFVDSQMVKDFRTHNNNLLS</sequence>
<evidence type="ECO:0000313" key="2">
    <source>
        <dbReference type="Proteomes" id="UP000887566"/>
    </source>
</evidence>
<keyword evidence="2" id="KW-1185">Reference proteome</keyword>
<feature type="chain" id="PRO_5038032921" evidence="1">
    <location>
        <begin position="23"/>
        <end position="268"/>
    </location>
</feature>
<dbReference type="Proteomes" id="UP000887566">
    <property type="component" value="Unplaced"/>
</dbReference>
<protein>
    <submittedName>
        <fullName evidence="3">Uncharacterized protein</fullName>
    </submittedName>
</protein>